<gene>
    <name evidence="2" type="ORF">AAG570_010709</name>
</gene>
<sequence length="141" mass="15802">MPLGAYLPKGSSLGTPGCGLRVSAAGRAFEEHFRAYGAPLSREKLKTFAKKKKLAEKELTIWPAHHSIWLIKRRLGRSPSTISVAPGAGSRHGISQFRPVFEQENKRERERGREEDRVREGGEEEREPNPHTTTALLIYGQ</sequence>
<feature type="region of interest" description="Disordered" evidence="1">
    <location>
        <begin position="81"/>
        <end position="141"/>
    </location>
</feature>
<feature type="compositionally biased region" description="Basic and acidic residues" evidence="1">
    <location>
        <begin position="101"/>
        <end position="121"/>
    </location>
</feature>
<evidence type="ECO:0000256" key="1">
    <source>
        <dbReference type="SAM" id="MobiDB-lite"/>
    </source>
</evidence>
<reference evidence="2 3" key="1">
    <citation type="submission" date="2024-07" db="EMBL/GenBank/DDBJ databases">
        <title>Chromosome-level genome assembly of the water stick insect Ranatra chinensis (Heteroptera: Nepidae).</title>
        <authorList>
            <person name="Liu X."/>
        </authorList>
    </citation>
    <scope>NUCLEOTIDE SEQUENCE [LARGE SCALE GENOMIC DNA]</scope>
    <source>
        <strain evidence="2">Cailab_2021Rc</strain>
        <tissue evidence="2">Muscle</tissue>
    </source>
</reference>
<proteinExistence type="predicted"/>
<organism evidence="2 3">
    <name type="scientific">Ranatra chinensis</name>
    <dbReference type="NCBI Taxonomy" id="642074"/>
    <lineage>
        <taxon>Eukaryota</taxon>
        <taxon>Metazoa</taxon>
        <taxon>Ecdysozoa</taxon>
        <taxon>Arthropoda</taxon>
        <taxon>Hexapoda</taxon>
        <taxon>Insecta</taxon>
        <taxon>Pterygota</taxon>
        <taxon>Neoptera</taxon>
        <taxon>Paraneoptera</taxon>
        <taxon>Hemiptera</taxon>
        <taxon>Heteroptera</taxon>
        <taxon>Panheteroptera</taxon>
        <taxon>Nepomorpha</taxon>
        <taxon>Nepidae</taxon>
        <taxon>Ranatrinae</taxon>
        <taxon>Ranatra</taxon>
    </lineage>
</organism>
<dbReference type="AlphaFoldDB" id="A0ABD0Z1D4"/>
<dbReference type="EMBL" id="JBFDAA010000005">
    <property type="protein sequence ID" value="KAL1132757.1"/>
    <property type="molecule type" value="Genomic_DNA"/>
</dbReference>
<name>A0ABD0Z1D4_9HEMI</name>
<evidence type="ECO:0000313" key="3">
    <source>
        <dbReference type="Proteomes" id="UP001558652"/>
    </source>
</evidence>
<dbReference type="Proteomes" id="UP001558652">
    <property type="component" value="Unassembled WGS sequence"/>
</dbReference>
<keyword evidence="3" id="KW-1185">Reference proteome</keyword>
<accession>A0ABD0Z1D4</accession>
<protein>
    <submittedName>
        <fullName evidence="2">Uncharacterized protein</fullName>
    </submittedName>
</protein>
<evidence type="ECO:0000313" key="2">
    <source>
        <dbReference type="EMBL" id="KAL1132757.1"/>
    </source>
</evidence>
<comment type="caution">
    <text evidence="2">The sequence shown here is derived from an EMBL/GenBank/DDBJ whole genome shotgun (WGS) entry which is preliminary data.</text>
</comment>